<keyword evidence="3" id="KW-1185">Reference proteome</keyword>
<geneLocation type="plasmid" evidence="2 3">
    <name>unnamed1</name>
</geneLocation>
<dbReference type="AlphaFoldDB" id="A0A8T8WHL6"/>
<dbReference type="RefSeq" id="WP_222609053.1">
    <property type="nucleotide sequence ID" value="NZ_CP081959.1"/>
</dbReference>
<dbReference type="Proteomes" id="UP000826254">
    <property type="component" value="Plasmid unnamed1"/>
</dbReference>
<dbReference type="InterPro" id="IPR011856">
    <property type="entry name" value="tRNA_endonuc-like_dom_sf"/>
</dbReference>
<organism evidence="2 3">
    <name type="scientific">Halobaculum magnesiiphilum</name>
    <dbReference type="NCBI Taxonomy" id="1017351"/>
    <lineage>
        <taxon>Archaea</taxon>
        <taxon>Methanobacteriati</taxon>
        <taxon>Methanobacteriota</taxon>
        <taxon>Stenosarchaea group</taxon>
        <taxon>Halobacteria</taxon>
        <taxon>Halobacteriales</taxon>
        <taxon>Haloferacaceae</taxon>
        <taxon>Halobaculum</taxon>
    </lineage>
</organism>
<name>A0A8T8WHL6_9EURY</name>
<keyword evidence="2" id="KW-0614">Plasmid</keyword>
<feature type="compositionally biased region" description="Basic and acidic residues" evidence="1">
    <location>
        <begin position="14"/>
        <end position="29"/>
    </location>
</feature>
<dbReference type="SUPFAM" id="SSF52980">
    <property type="entry name" value="Restriction endonuclease-like"/>
    <property type="match status" value="1"/>
</dbReference>
<dbReference type="EMBL" id="CP081959">
    <property type="protein sequence ID" value="QZP39286.1"/>
    <property type="molecule type" value="Genomic_DNA"/>
</dbReference>
<dbReference type="InterPro" id="IPR011335">
    <property type="entry name" value="Restrct_endonuc-II-like"/>
</dbReference>
<dbReference type="GO" id="GO:0003676">
    <property type="term" value="F:nucleic acid binding"/>
    <property type="evidence" value="ECO:0007669"/>
    <property type="project" value="InterPro"/>
</dbReference>
<sequence>MDVNEDPPFVNSPEHLDSSEVHRQDEKLQRGNHSLAHSDHDEIISSLLQTIRTNGTRRTLTQFYVHNLLRMSLLRHGDQSRATSNPTGLELSPEQDPGLPPRLVQFGVGITLETDTETTDPQSFEQIATYLLELKNWYARQGSSHLPLDSPMADPYFGMVWRELTTLRHADGFQMLEKAYRAYKPWEQEMEELLGFSIEDAVYYTRELTDWITPRLEGQDTEVARWSPSLLDFSQKAIELTDEAVWVSEETLVDWCDDSPRFQNFLERLVVEPGTASGFRTPVDVNPLERAPFIRTGDEFLLPLPRTVLYALANTFYYDLIDSEYQGEFQLRFGDWLEEWTGDCLSKVFSKDDIIRNYTYEYDGEEVEGDILILHDDEPVIIECKGKKLRAETRKGNFGGIDAIKEDIERGIGDAYHQADRLVTGVQSGQITEIETSDGTTICLEPSTLEDAHRWLVLGESYGSIATRDFAKILDITPVPYVCDIYDLQVLAEVLESPERLLHYVRQRTRQTTVQLRRPGTQYVNSKTFSSDEIDYLAVYKRNGWEFPPGARRITGAGDNLREDAIDSIMDSGEFQFTF</sequence>
<dbReference type="KEGG" id="hmp:K6T50_15320"/>
<dbReference type="GeneID" id="67179540"/>
<accession>A0A8T8WHL6</accession>
<evidence type="ECO:0000313" key="2">
    <source>
        <dbReference type="EMBL" id="QZP39286.1"/>
    </source>
</evidence>
<protein>
    <submittedName>
        <fullName evidence="2">Uncharacterized protein</fullName>
    </submittedName>
</protein>
<gene>
    <name evidence="2" type="ORF">K6T50_15320</name>
</gene>
<proteinExistence type="predicted"/>
<evidence type="ECO:0000256" key="1">
    <source>
        <dbReference type="SAM" id="MobiDB-lite"/>
    </source>
</evidence>
<dbReference type="Gene3D" id="3.40.1350.10">
    <property type="match status" value="1"/>
</dbReference>
<reference evidence="2 3" key="1">
    <citation type="journal article" date="2021" name="Int. J. Syst. Evol. Microbiol.">
        <title>Halobaculum halophilum sp. nov. and Halobaculum salinum sp. nov., isolated from salt lake and saline soil.</title>
        <authorList>
            <person name="Cui H.L."/>
            <person name="Shi X.W."/>
            <person name="Yin X.M."/>
            <person name="Yang X.Y."/>
            <person name="Hou J."/>
            <person name="Zhu L."/>
        </authorList>
    </citation>
    <scope>NUCLEOTIDE SEQUENCE [LARGE SCALE GENOMIC DNA]</scope>
    <source>
        <strain evidence="2 3">NBRC 109044</strain>
    </source>
</reference>
<evidence type="ECO:0000313" key="3">
    <source>
        <dbReference type="Proteomes" id="UP000826254"/>
    </source>
</evidence>
<feature type="region of interest" description="Disordered" evidence="1">
    <location>
        <begin position="79"/>
        <end position="100"/>
    </location>
</feature>
<feature type="region of interest" description="Disordered" evidence="1">
    <location>
        <begin position="1"/>
        <end position="36"/>
    </location>
</feature>